<feature type="domain" description="Transposase (putative) YhgA-like" evidence="1">
    <location>
        <begin position="5"/>
        <end position="205"/>
    </location>
</feature>
<dbReference type="Pfam" id="PF04754">
    <property type="entry name" value="Transposase_31"/>
    <property type="match status" value="1"/>
</dbReference>
<protein>
    <submittedName>
        <fullName evidence="2">Mobile element protein</fullName>
    </submittedName>
</protein>
<dbReference type="InterPro" id="IPR051699">
    <property type="entry name" value="Rpn/YhgA-like_nuclease"/>
</dbReference>
<evidence type="ECO:0000313" key="2">
    <source>
        <dbReference type="EMBL" id="KIG12688.1"/>
    </source>
</evidence>
<dbReference type="GO" id="GO:0006310">
    <property type="term" value="P:DNA recombination"/>
    <property type="evidence" value="ECO:0007669"/>
    <property type="project" value="TreeGrafter"/>
</dbReference>
<sequence length="324" mass="35576">MTTRPHDALFKAAFETPQHAAGLLRGILPAALSQAIAWDTLAPQPADFIDPDLADSHSDLLFWVELEGTPTLVYVLLEHQSTNHPAMPLRMMNYLGRICDRYFRVSGLPLPLVVPVVVSHAPGGWTAAVSFGELFEPHPASVPGIAPLMPSFSLLITDLADFSDEELHRWALAAFPKLALWLLRDARDGEQLLKSFVQWAGVLDAVASAPDGRDAANQCLRYILKVCGKVKFKQFRAKIREQIPKVEDIAVTIAEELHEEGLKKGIQQGRQEGRVGLLGRQLALKFGGLPTAYAARIAAATEEELDRYAERILCAVTIEAVFAT</sequence>
<dbReference type="PANTHER" id="PTHR34611:SF2">
    <property type="entry name" value="INACTIVE RECOMBINATION-PROMOTING NUCLEASE-LIKE PROTEIN RPNE-RELATED"/>
    <property type="match status" value="1"/>
</dbReference>
<evidence type="ECO:0000259" key="1">
    <source>
        <dbReference type="Pfam" id="PF04754"/>
    </source>
</evidence>
<comment type="caution">
    <text evidence="2">The sequence shown here is derived from an EMBL/GenBank/DDBJ whole genome shotgun (WGS) entry which is preliminary data.</text>
</comment>
<gene>
    <name evidence="2" type="ORF">DB30_01125</name>
</gene>
<reference evidence="2 3" key="1">
    <citation type="submission" date="2014-12" db="EMBL/GenBank/DDBJ databases">
        <title>Genome assembly of Enhygromyxa salina DSM 15201.</title>
        <authorList>
            <person name="Sharma G."/>
            <person name="Subramanian S."/>
        </authorList>
    </citation>
    <scope>NUCLEOTIDE SEQUENCE [LARGE SCALE GENOMIC DNA]</scope>
    <source>
        <strain evidence="2 3">DSM 15201</strain>
    </source>
</reference>
<dbReference type="Proteomes" id="UP000031599">
    <property type="component" value="Unassembled WGS sequence"/>
</dbReference>
<proteinExistence type="predicted"/>
<name>A0A0C1ZNP0_9BACT</name>
<dbReference type="AlphaFoldDB" id="A0A0C1ZNP0"/>
<organism evidence="2 3">
    <name type="scientific">Enhygromyxa salina</name>
    <dbReference type="NCBI Taxonomy" id="215803"/>
    <lineage>
        <taxon>Bacteria</taxon>
        <taxon>Pseudomonadati</taxon>
        <taxon>Myxococcota</taxon>
        <taxon>Polyangia</taxon>
        <taxon>Nannocystales</taxon>
        <taxon>Nannocystaceae</taxon>
        <taxon>Enhygromyxa</taxon>
    </lineage>
</organism>
<accession>A0A0C1ZNP0</accession>
<dbReference type="EMBL" id="JMCC02000121">
    <property type="protein sequence ID" value="KIG12688.1"/>
    <property type="molecule type" value="Genomic_DNA"/>
</dbReference>
<dbReference type="InterPro" id="IPR006842">
    <property type="entry name" value="Transposase_31"/>
</dbReference>
<dbReference type="PANTHER" id="PTHR34611">
    <property type="match status" value="1"/>
</dbReference>
<evidence type="ECO:0000313" key="3">
    <source>
        <dbReference type="Proteomes" id="UP000031599"/>
    </source>
</evidence>
<dbReference type="GO" id="GO:1990238">
    <property type="term" value="F:double-stranded DNA endonuclease activity"/>
    <property type="evidence" value="ECO:0007669"/>
    <property type="project" value="TreeGrafter"/>
</dbReference>
<dbReference type="RefSeq" id="WP_052557236.1">
    <property type="nucleotide sequence ID" value="NZ_JMCC02000121.1"/>
</dbReference>